<dbReference type="PANTHER" id="PTHR42718:SF10">
    <property type="entry name" value="TRANSPORTER, PUTATIVE (AFU_ORTHOLOGUE AFUA_8G06760)-RELATED"/>
    <property type="match status" value="1"/>
</dbReference>
<keyword evidence="2 5" id="KW-0812">Transmembrane</keyword>
<dbReference type="GO" id="GO:0022857">
    <property type="term" value="F:transmembrane transporter activity"/>
    <property type="evidence" value="ECO:0007669"/>
    <property type="project" value="InterPro"/>
</dbReference>
<dbReference type="EMBL" id="ML993632">
    <property type="protein sequence ID" value="KAF2159895.1"/>
    <property type="molecule type" value="Genomic_DNA"/>
</dbReference>
<dbReference type="Gene3D" id="1.20.1250.20">
    <property type="entry name" value="MFS general substrate transporter like domains"/>
    <property type="match status" value="1"/>
</dbReference>
<accession>A0A6A6BYW3</accession>
<evidence type="ECO:0000313" key="8">
    <source>
        <dbReference type="Proteomes" id="UP000799537"/>
    </source>
</evidence>
<dbReference type="PANTHER" id="PTHR42718">
    <property type="entry name" value="MAJOR FACILITATOR SUPERFAMILY MULTIDRUG TRANSPORTER MFSC"/>
    <property type="match status" value="1"/>
</dbReference>
<dbReference type="Proteomes" id="UP000799537">
    <property type="component" value="Unassembled WGS sequence"/>
</dbReference>
<dbReference type="InterPro" id="IPR020846">
    <property type="entry name" value="MFS_dom"/>
</dbReference>
<dbReference type="AlphaFoldDB" id="A0A6A6BYW3"/>
<reference evidence="7" key="1">
    <citation type="journal article" date="2020" name="Stud. Mycol.">
        <title>101 Dothideomycetes genomes: a test case for predicting lifestyles and emergence of pathogens.</title>
        <authorList>
            <person name="Haridas S."/>
            <person name="Albert R."/>
            <person name="Binder M."/>
            <person name="Bloem J."/>
            <person name="Labutti K."/>
            <person name="Salamov A."/>
            <person name="Andreopoulos B."/>
            <person name="Baker S."/>
            <person name="Barry K."/>
            <person name="Bills G."/>
            <person name="Bluhm B."/>
            <person name="Cannon C."/>
            <person name="Castanera R."/>
            <person name="Culley D."/>
            <person name="Daum C."/>
            <person name="Ezra D."/>
            <person name="Gonzalez J."/>
            <person name="Henrissat B."/>
            <person name="Kuo A."/>
            <person name="Liang C."/>
            <person name="Lipzen A."/>
            <person name="Lutzoni F."/>
            <person name="Magnuson J."/>
            <person name="Mondo S."/>
            <person name="Nolan M."/>
            <person name="Ohm R."/>
            <person name="Pangilinan J."/>
            <person name="Park H.-J."/>
            <person name="Ramirez L."/>
            <person name="Alfaro M."/>
            <person name="Sun H."/>
            <person name="Tritt A."/>
            <person name="Yoshinaga Y."/>
            <person name="Zwiers L.-H."/>
            <person name="Turgeon B."/>
            <person name="Goodwin S."/>
            <person name="Spatafora J."/>
            <person name="Crous P."/>
            <person name="Grigoriev I."/>
        </authorList>
    </citation>
    <scope>NUCLEOTIDE SEQUENCE</scope>
    <source>
        <strain evidence="7">ATCC 36951</strain>
    </source>
</reference>
<evidence type="ECO:0000256" key="5">
    <source>
        <dbReference type="SAM" id="Phobius"/>
    </source>
</evidence>
<dbReference type="InterPro" id="IPR036259">
    <property type="entry name" value="MFS_trans_sf"/>
</dbReference>
<gene>
    <name evidence="7" type="ORF">M409DRAFT_29705</name>
</gene>
<sequence>MGQPLGYAMGLILGGVLTDTIGWRWGFYITAIADAMLFVASVFVLPSDPSSTKLSKESWRRLAYGIDWMGVAILAIAFALLSYVLAMVTTDYKHILQAHIIALMRFRCCCSLCFLSGSTGG</sequence>
<feature type="transmembrane region" description="Helical" evidence="5">
    <location>
        <begin position="66"/>
        <end position="88"/>
    </location>
</feature>
<evidence type="ECO:0000256" key="4">
    <source>
        <dbReference type="ARBA" id="ARBA00023136"/>
    </source>
</evidence>
<keyword evidence="8" id="KW-1185">Reference proteome</keyword>
<protein>
    <recommendedName>
        <fullName evidence="6">Major facilitator superfamily (MFS) profile domain-containing protein</fullName>
    </recommendedName>
</protein>
<keyword evidence="3 5" id="KW-1133">Transmembrane helix</keyword>
<comment type="subcellular location">
    <subcellularLocation>
        <location evidence="1">Membrane</location>
        <topology evidence="1">Multi-pass membrane protein</topology>
    </subcellularLocation>
</comment>
<dbReference type="RefSeq" id="XP_033660784.1">
    <property type="nucleotide sequence ID" value="XM_033809588.1"/>
</dbReference>
<feature type="transmembrane region" description="Helical" evidence="5">
    <location>
        <begin position="25"/>
        <end position="45"/>
    </location>
</feature>
<evidence type="ECO:0000256" key="2">
    <source>
        <dbReference type="ARBA" id="ARBA00022692"/>
    </source>
</evidence>
<name>A0A6A6BYW3_ZASCE</name>
<feature type="domain" description="Major facilitator superfamily (MFS) profile" evidence="6">
    <location>
        <begin position="1"/>
        <end position="121"/>
    </location>
</feature>
<evidence type="ECO:0000259" key="6">
    <source>
        <dbReference type="PROSITE" id="PS50850"/>
    </source>
</evidence>
<dbReference type="PROSITE" id="PS50850">
    <property type="entry name" value="MFS"/>
    <property type="match status" value="1"/>
</dbReference>
<keyword evidence="4 5" id="KW-0472">Membrane</keyword>
<dbReference type="OrthoDB" id="2130629at2759"/>
<evidence type="ECO:0000256" key="3">
    <source>
        <dbReference type="ARBA" id="ARBA00022989"/>
    </source>
</evidence>
<organism evidence="7 8">
    <name type="scientific">Zasmidium cellare ATCC 36951</name>
    <dbReference type="NCBI Taxonomy" id="1080233"/>
    <lineage>
        <taxon>Eukaryota</taxon>
        <taxon>Fungi</taxon>
        <taxon>Dikarya</taxon>
        <taxon>Ascomycota</taxon>
        <taxon>Pezizomycotina</taxon>
        <taxon>Dothideomycetes</taxon>
        <taxon>Dothideomycetidae</taxon>
        <taxon>Mycosphaerellales</taxon>
        <taxon>Mycosphaerellaceae</taxon>
        <taxon>Zasmidium</taxon>
    </lineage>
</organism>
<evidence type="ECO:0000256" key="1">
    <source>
        <dbReference type="ARBA" id="ARBA00004141"/>
    </source>
</evidence>
<dbReference type="GeneID" id="54562860"/>
<dbReference type="GO" id="GO:0016020">
    <property type="term" value="C:membrane"/>
    <property type="evidence" value="ECO:0007669"/>
    <property type="project" value="UniProtKB-SubCell"/>
</dbReference>
<proteinExistence type="predicted"/>
<dbReference type="SUPFAM" id="SSF103473">
    <property type="entry name" value="MFS general substrate transporter"/>
    <property type="match status" value="1"/>
</dbReference>
<evidence type="ECO:0000313" key="7">
    <source>
        <dbReference type="EMBL" id="KAF2159895.1"/>
    </source>
</evidence>